<dbReference type="EC" id="6.3.2.8" evidence="3 14"/>
<evidence type="ECO:0000256" key="12">
    <source>
        <dbReference type="ARBA" id="ARBA00023316"/>
    </source>
</evidence>
<gene>
    <name evidence="14 19" type="primary">murC</name>
    <name evidence="19" type="ORF">N5A56_003580</name>
</gene>
<keyword evidence="20" id="KW-1185">Reference proteome</keyword>
<feature type="binding site" evidence="14">
    <location>
        <begin position="119"/>
        <end position="125"/>
    </location>
    <ligand>
        <name>ATP</name>
        <dbReference type="ChEBI" id="CHEBI:30616"/>
    </ligand>
</feature>
<keyword evidence="11 14" id="KW-0131">Cell cycle</keyword>
<comment type="catalytic activity">
    <reaction evidence="13 14">
        <text>UDP-N-acetyl-alpha-D-muramate + L-alanine + ATP = UDP-N-acetyl-alpha-D-muramoyl-L-alanine + ADP + phosphate + H(+)</text>
        <dbReference type="Rhea" id="RHEA:23372"/>
        <dbReference type="ChEBI" id="CHEBI:15378"/>
        <dbReference type="ChEBI" id="CHEBI:30616"/>
        <dbReference type="ChEBI" id="CHEBI:43474"/>
        <dbReference type="ChEBI" id="CHEBI:57972"/>
        <dbReference type="ChEBI" id="CHEBI:70757"/>
        <dbReference type="ChEBI" id="CHEBI:83898"/>
        <dbReference type="ChEBI" id="CHEBI:456216"/>
        <dbReference type="EC" id="6.3.2.8"/>
    </reaction>
</comment>
<evidence type="ECO:0000256" key="5">
    <source>
        <dbReference type="ARBA" id="ARBA00022598"/>
    </source>
</evidence>
<keyword evidence="7 14" id="KW-0547">Nucleotide-binding</keyword>
<evidence type="ECO:0000313" key="19">
    <source>
        <dbReference type="EMBL" id="MDD7913554.1"/>
    </source>
</evidence>
<dbReference type="Pfam" id="PF08245">
    <property type="entry name" value="Mur_ligase_M"/>
    <property type="match status" value="1"/>
</dbReference>
<dbReference type="InterPro" id="IPR013221">
    <property type="entry name" value="Mur_ligase_cen"/>
</dbReference>
<dbReference type="SUPFAM" id="SSF51984">
    <property type="entry name" value="MurCD N-terminal domain"/>
    <property type="match status" value="1"/>
</dbReference>
<evidence type="ECO:0000256" key="8">
    <source>
        <dbReference type="ARBA" id="ARBA00022840"/>
    </source>
</evidence>
<dbReference type="GO" id="GO:0008763">
    <property type="term" value="F:UDP-N-acetylmuramate-L-alanine ligase activity"/>
    <property type="evidence" value="ECO:0007669"/>
    <property type="project" value="UniProtKB-EC"/>
</dbReference>
<evidence type="ECO:0000256" key="9">
    <source>
        <dbReference type="ARBA" id="ARBA00022960"/>
    </source>
</evidence>
<feature type="domain" description="Mur ligase C-terminal" evidence="17">
    <location>
        <begin position="304"/>
        <end position="429"/>
    </location>
</feature>
<dbReference type="HAMAP" id="MF_00046">
    <property type="entry name" value="MurC"/>
    <property type="match status" value="1"/>
</dbReference>
<dbReference type="InterPro" id="IPR036615">
    <property type="entry name" value="Mur_ligase_C_dom_sf"/>
</dbReference>
<keyword evidence="12 14" id="KW-0961">Cell wall biogenesis/degradation</keyword>
<evidence type="ECO:0000256" key="1">
    <source>
        <dbReference type="ARBA" id="ARBA00004496"/>
    </source>
</evidence>
<protein>
    <recommendedName>
        <fullName evidence="3 14">UDP-N-acetylmuramate--L-alanine ligase</fullName>
        <ecNumber evidence="3 14">6.3.2.8</ecNumber>
    </recommendedName>
    <alternativeName>
        <fullName evidence="14">UDP-N-acetylmuramoyl-L-alanine synthetase</fullName>
    </alternativeName>
</protein>
<keyword evidence="15" id="KW-0812">Transmembrane</keyword>
<sequence>MNLENIHNIYFVGIGGIGMSAIARYFGANRKQVAGYDKTPSQITIDLESLGVDIHFEDALKNIPISFLNKDKTLVVYTPAVPSNHVELNYFLNNDFTVLKRSEVLGKITETTLCLAVAGTHGKTTTSSILGHIMHQKKATSFLGGIAENYNSNLILGEDKISVVEADEFDRSFLKLSPNIACVTSMDADHLDIYGDSDALNESFIEFANKVTDTLIVAKGLPLQGLTYAVNEDADYRAFNIKIESGKYVFDVQTPSETIKNIEFHLPGKHNVMNALAALAMADVYGVSLEDIKQSLSTFKGVKRRFSYKIKTNDFVLIDDYAHHPTEINAVENSVREMYPNEKVAIVFQPHLFTRTRDFIDDFALALSKFDEILLLDIYPAREKPIIGVNSKWLLEKVLHKNKKLTQKNNLVKDIKNSSAKIVVMLGAGDIGVMINEVTEQLLKFKKNED</sequence>
<evidence type="ECO:0000259" key="16">
    <source>
        <dbReference type="Pfam" id="PF01225"/>
    </source>
</evidence>
<comment type="caution">
    <text evidence="19">The sequence shown here is derived from an EMBL/GenBank/DDBJ whole genome shotgun (WGS) entry which is preliminary data.</text>
</comment>
<evidence type="ECO:0000256" key="13">
    <source>
        <dbReference type="ARBA" id="ARBA00047833"/>
    </source>
</evidence>
<feature type="domain" description="Mur ligase central" evidence="18">
    <location>
        <begin position="117"/>
        <end position="282"/>
    </location>
</feature>
<keyword evidence="9 14" id="KW-0133">Cell shape</keyword>
<dbReference type="SUPFAM" id="SSF53244">
    <property type="entry name" value="MurD-like peptide ligases, peptide-binding domain"/>
    <property type="match status" value="1"/>
</dbReference>
<reference evidence="19" key="1">
    <citation type="submission" date="2023-02" db="EMBL/GenBank/DDBJ databases">
        <title>Polaribacter ponticola sp. nov., isolated from seawater.</title>
        <authorList>
            <person name="Baek J.H."/>
            <person name="Kim J.M."/>
            <person name="Choi D.G."/>
            <person name="Jeon C.O."/>
        </authorList>
    </citation>
    <scope>NUCLEOTIDE SEQUENCE</scope>
    <source>
        <strain evidence="19">MSW5</strain>
    </source>
</reference>
<dbReference type="Proteomes" id="UP001151478">
    <property type="component" value="Unassembled WGS sequence"/>
</dbReference>
<feature type="domain" description="Mur ligase N-terminal catalytic" evidence="16">
    <location>
        <begin position="9"/>
        <end position="110"/>
    </location>
</feature>
<comment type="similarity">
    <text evidence="14">Belongs to the MurCDEF family.</text>
</comment>
<comment type="subcellular location">
    <subcellularLocation>
        <location evidence="1 14">Cytoplasm</location>
    </subcellularLocation>
</comment>
<evidence type="ECO:0000256" key="15">
    <source>
        <dbReference type="SAM" id="Phobius"/>
    </source>
</evidence>
<proteinExistence type="inferred from homology"/>
<dbReference type="InterPro" id="IPR005758">
    <property type="entry name" value="UDP-N-AcMur_Ala_ligase_MurC"/>
</dbReference>
<dbReference type="InterPro" id="IPR050061">
    <property type="entry name" value="MurCDEF_pg_biosynth"/>
</dbReference>
<accession>A0ABT5S626</accession>
<dbReference type="InterPro" id="IPR004101">
    <property type="entry name" value="Mur_ligase_C"/>
</dbReference>
<comment type="function">
    <text evidence="14">Cell wall formation.</text>
</comment>
<evidence type="ECO:0000256" key="7">
    <source>
        <dbReference type="ARBA" id="ARBA00022741"/>
    </source>
</evidence>
<dbReference type="NCBIfam" id="TIGR01082">
    <property type="entry name" value="murC"/>
    <property type="match status" value="1"/>
</dbReference>
<keyword evidence="15" id="KW-1133">Transmembrane helix</keyword>
<keyword evidence="4 14" id="KW-0963">Cytoplasm</keyword>
<dbReference type="InterPro" id="IPR000713">
    <property type="entry name" value="Mur_ligase_N"/>
</dbReference>
<dbReference type="SUPFAM" id="SSF53623">
    <property type="entry name" value="MurD-like peptide ligases, catalytic domain"/>
    <property type="match status" value="1"/>
</dbReference>
<evidence type="ECO:0000256" key="14">
    <source>
        <dbReference type="HAMAP-Rule" id="MF_00046"/>
    </source>
</evidence>
<feature type="transmembrane region" description="Helical" evidence="15">
    <location>
        <begin position="6"/>
        <end position="26"/>
    </location>
</feature>
<evidence type="ECO:0000259" key="17">
    <source>
        <dbReference type="Pfam" id="PF02875"/>
    </source>
</evidence>
<dbReference type="PANTHER" id="PTHR43445">
    <property type="entry name" value="UDP-N-ACETYLMURAMATE--L-ALANINE LIGASE-RELATED"/>
    <property type="match status" value="1"/>
</dbReference>
<comment type="pathway">
    <text evidence="2 14">Cell wall biogenesis; peptidoglycan biosynthesis.</text>
</comment>
<evidence type="ECO:0000256" key="3">
    <source>
        <dbReference type="ARBA" id="ARBA00012211"/>
    </source>
</evidence>
<dbReference type="Pfam" id="PF02875">
    <property type="entry name" value="Mur_ligase_C"/>
    <property type="match status" value="1"/>
</dbReference>
<name>A0ABT5S626_9FLAO</name>
<dbReference type="RefSeq" id="WP_265726348.1">
    <property type="nucleotide sequence ID" value="NZ_JAOSLC020000002.1"/>
</dbReference>
<dbReference type="Pfam" id="PF01225">
    <property type="entry name" value="Mur_ligase"/>
    <property type="match status" value="1"/>
</dbReference>
<dbReference type="Gene3D" id="3.90.190.20">
    <property type="entry name" value="Mur ligase, C-terminal domain"/>
    <property type="match status" value="1"/>
</dbReference>
<dbReference type="Gene3D" id="3.40.50.720">
    <property type="entry name" value="NAD(P)-binding Rossmann-like Domain"/>
    <property type="match status" value="1"/>
</dbReference>
<evidence type="ECO:0000256" key="2">
    <source>
        <dbReference type="ARBA" id="ARBA00004752"/>
    </source>
</evidence>
<keyword evidence="6 14" id="KW-0132">Cell division</keyword>
<evidence type="ECO:0000256" key="4">
    <source>
        <dbReference type="ARBA" id="ARBA00022490"/>
    </source>
</evidence>
<evidence type="ECO:0000256" key="6">
    <source>
        <dbReference type="ARBA" id="ARBA00022618"/>
    </source>
</evidence>
<organism evidence="19 20">
    <name type="scientific">Polaribacter ponticola</name>
    <dbReference type="NCBI Taxonomy" id="2978475"/>
    <lineage>
        <taxon>Bacteria</taxon>
        <taxon>Pseudomonadati</taxon>
        <taxon>Bacteroidota</taxon>
        <taxon>Flavobacteriia</taxon>
        <taxon>Flavobacteriales</taxon>
        <taxon>Flavobacteriaceae</taxon>
    </lineage>
</organism>
<dbReference type="PANTHER" id="PTHR43445:SF3">
    <property type="entry name" value="UDP-N-ACETYLMURAMATE--L-ALANINE LIGASE"/>
    <property type="match status" value="1"/>
</dbReference>
<dbReference type="Gene3D" id="3.40.1190.10">
    <property type="entry name" value="Mur-like, catalytic domain"/>
    <property type="match status" value="1"/>
</dbReference>
<evidence type="ECO:0000259" key="18">
    <source>
        <dbReference type="Pfam" id="PF08245"/>
    </source>
</evidence>
<dbReference type="EMBL" id="JAOSLC020000002">
    <property type="protein sequence ID" value="MDD7913554.1"/>
    <property type="molecule type" value="Genomic_DNA"/>
</dbReference>
<keyword evidence="15" id="KW-0472">Membrane</keyword>
<dbReference type="InterPro" id="IPR036565">
    <property type="entry name" value="Mur-like_cat_sf"/>
</dbReference>
<evidence type="ECO:0000256" key="10">
    <source>
        <dbReference type="ARBA" id="ARBA00022984"/>
    </source>
</evidence>
<keyword evidence="5 14" id="KW-0436">Ligase</keyword>
<evidence type="ECO:0000313" key="20">
    <source>
        <dbReference type="Proteomes" id="UP001151478"/>
    </source>
</evidence>
<keyword evidence="8 14" id="KW-0067">ATP-binding</keyword>
<evidence type="ECO:0000256" key="11">
    <source>
        <dbReference type="ARBA" id="ARBA00023306"/>
    </source>
</evidence>
<keyword evidence="10 14" id="KW-0573">Peptidoglycan synthesis</keyword>